<feature type="binding site" evidence="4">
    <location>
        <position position="115"/>
    </location>
    <ligand>
        <name>Zn(2+)</name>
        <dbReference type="ChEBI" id="CHEBI:29105"/>
    </ligand>
</feature>
<gene>
    <name evidence="5" type="ORF">FIV34_13020</name>
</gene>
<dbReference type="SUPFAM" id="SSF53056">
    <property type="entry name" value="beta-carbonic anhydrase, cab"/>
    <property type="match status" value="1"/>
</dbReference>
<dbReference type="PANTHER" id="PTHR43175:SF3">
    <property type="entry name" value="CARBON DISULFIDE HYDROLASE"/>
    <property type="match status" value="1"/>
</dbReference>
<comment type="similarity">
    <text evidence="1">Belongs to the beta-class carbonic anhydrase family.</text>
</comment>
<keyword evidence="6" id="KW-1185">Reference proteome</keyword>
<dbReference type="EMBL" id="CP041046">
    <property type="protein sequence ID" value="QDE40072.1"/>
    <property type="molecule type" value="Genomic_DNA"/>
</dbReference>
<evidence type="ECO:0000256" key="3">
    <source>
        <dbReference type="ARBA" id="ARBA00022833"/>
    </source>
</evidence>
<reference evidence="5 6" key="1">
    <citation type="submission" date="2019-06" db="EMBL/GenBank/DDBJ databases">
        <title>A complete genome sequence for Luteibacter pinisoli MAH-14.</title>
        <authorList>
            <person name="Baltrus D.A."/>
        </authorList>
    </citation>
    <scope>NUCLEOTIDE SEQUENCE [LARGE SCALE GENOMIC DNA]</scope>
    <source>
        <strain evidence="5 6">MAH-14</strain>
    </source>
</reference>
<dbReference type="SMART" id="SM00947">
    <property type="entry name" value="Pro_CA"/>
    <property type="match status" value="1"/>
</dbReference>
<dbReference type="GO" id="GO:0008270">
    <property type="term" value="F:zinc ion binding"/>
    <property type="evidence" value="ECO:0007669"/>
    <property type="project" value="InterPro"/>
</dbReference>
<dbReference type="AlphaFoldDB" id="A0A4Y5Z3W8"/>
<protein>
    <submittedName>
        <fullName evidence="5">Carbonic anhydrase</fullName>
    </submittedName>
</protein>
<feature type="binding site" evidence="4">
    <location>
        <position position="118"/>
    </location>
    <ligand>
        <name>Zn(2+)</name>
        <dbReference type="ChEBI" id="CHEBI:29105"/>
    </ligand>
</feature>
<dbReference type="RefSeq" id="WP_139983433.1">
    <property type="nucleotide sequence ID" value="NZ_CP041046.1"/>
</dbReference>
<organism evidence="5 6">
    <name type="scientific">Luteibacter pinisoli</name>
    <dbReference type="NCBI Taxonomy" id="2589080"/>
    <lineage>
        <taxon>Bacteria</taxon>
        <taxon>Pseudomonadati</taxon>
        <taxon>Pseudomonadota</taxon>
        <taxon>Gammaproteobacteria</taxon>
        <taxon>Lysobacterales</taxon>
        <taxon>Rhodanobacteraceae</taxon>
        <taxon>Luteibacter</taxon>
    </lineage>
</organism>
<dbReference type="KEGG" id="lpy:FIV34_13020"/>
<dbReference type="InterPro" id="IPR036874">
    <property type="entry name" value="Carbonic_anhydrase_sf"/>
</dbReference>
<sequence length="199" mass="21294">MSIPTGKFQEYVLSAHEGFNEPAMREAFAQAVPLKTVVIYCLDPRVTEIPQAVAAYLGDETYPGEVIINESGSRVGSTTTLTAVAVAAGRAVDAIRSVSVLEHLFGVRNIVVVHHSNCGGTSYSAEGMIESFHHEHGTDISHAYDAGSVCITDFEASLTYDTKLLRSSPGVPKEATILGLFYNTDTGELTEVVRNEGVS</sequence>
<keyword evidence="2 4" id="KW-0479">Metal-binding</keyword>
<accession>A0A4Y5Z3W8</accession>
<keyword evidence="3 4" id="KW-0862">Zinc</keyword>
<evidence type="ECO:0000313" key="5">
    <source>
        <dbReference type="EMBL" id="QDE40072.1"/>
    </source>
</evidence>
<name>A0A4Y5Z3W8_9GAMM</name>
<dbReference type="OrthoDB" id="8968066at2"/>
<proteinExistence type="inferred from homology"/>
<dbReference type="Proteomes" id="UP000316093">
    <property type="component" value="Chromosome"/>
</dbReference>
<dbReference type="GO" id="GO:0004089">
    <property type="term" value="F:carbonate dehydratase activity"/>
    <property type="evidence" value="ECO:0007669"/>
    <property type="project" value="InterPro"/>
</dbReference>
<evidence type="ECO:0000256" key="4">
    <source>
        <dbReference type="PIRSR" id="PIRSR601765-1"/>
    </source>
</evidence>
<dbReference type="InterPro" id="IPR001765">
    <property type="entry name" value="Carbonic_anhydrase"/>
</dbReference>
<evidence type="ECO:0000313" key="6">
    <source>
        <dbReference type="Proteomes" id="UP000316093"/>
    </source>
</evidence>
<evidence type="ECO:0000256" key="2">
    <source>
        <dbReference type="ARBA" id="ARBA00022723"/>
    </source>
</evidence>
<dbReference type="PANTHER" id="PTHR43175">
    <property type="entry name" value="CARBONIC ANHYDRASE"/>
    <property type="match status" value="1"/>
</dbReference>
<comment type="cofactor">
    <cofactor evidence="4">
        <name>Zn(2+)</name>
        <dbReference type="ChEBI" id="CHEBI:29105"/>
    </cofactor>
    <text evidence="4">Binds 1 zinc ion per subunit.</text>
</comment>
<dbReference type="Gene3D" id="3.40.1050.10">
    <property type="entry name" value="Carbonic anhydrase"/>
    <property type="match status" value="1"/>
</dbReference>
<evidence type="ECO:0000256" key="1">
    <source>
        <dbReference type="ARBA" id="ARBA00006217"/>
    </source>
</evidence>